<dbReference type="Pfam" id="PF04570">
    <property type="entry name" value="zf-FLZ"/>
    <property type="match status" value="1"/>
</dbReference>
<feature type="zinc finger region" description="FLZ-type" evidence="3">
    <location>
        <begin position="50"/>
        <end position="94"/>
    </location>
</feature>
<sequence>MAEGKAVLRPPRTRRGTGYRALEGPLFSRRRYGGGVSVSCEPQRMEDPRHFLDACSLCGVTLRASRDIFMYRGDTPFCSEECRQEQIELDEAREGKTRARRQRWHHHAAHSPMKQAATPAVGQSLRAPPADAIIAS</sequence>
<evidence type="ECO:0000313" key="7">
    <source>
        <dbReference type="Proteomes" id="UP000652761"/>
    </source>
</evidence>
<evidence type="ECO:0000256" key="4">
    <source>
        <dbReference type="SAM" id="MobiDB-lite"/>
    </source>
</evidence>
<dbReference type="InterPro" id="IPR007650">
    <property type="entry name" value="Zf-FLZ_dom"/>
</dbReference>
<reference evidence="6" key="1">
    <citation type="submission" date="2017-07" db="EMBL/GenBank/DDBJ databases">
        <title>Taro Niue Genome Assembly and Annotation.</title>
        <authorList>
            <person name="Atibalentja N."/>
            <person name="Keating K."/>
            <person name="Fields C.J."/>
        </authorList>
    </citation>
    <scope>NUCLEOTIDE SEQUENCE</scope>
    <source>
        <strain evidence="6">Niue_2</strain>
        <tissue evidence="6">Leaf</tissue>
    </source>
</reference>
<dbReference type="PANTHER" id="PTHR46057">
    <property type="entry name" value="FCS-LIKE ZINC FINGER 1-RELATED"/>
    <property type="match status" value="1"/>
</dbReference>
<feature type="compositionally biased region" description="Basic residues" evidence="4">
    <location>
        <begin position="98"/>
        <end position="109"/>
    </location>
</feature>
<evidence type="ECO:0000256" key="1">
    <source>
        <dbReference type="ARBA" id="ARBA00009374"/>
    </source>
</evidence>
<feature type="region of interest" description="Disordered" evidence="4">
    <location>
        <begin position="93"/>
        <end position="124"/>
    </location>
</feature>
<organism evidence="6 7">
    <name type="scientific">Colocasia esculenta</name>
    <name type="common">Wild taro</name>
    <name type="synonym">Arum esculentum</name>
    <dbReference type="NCBI Taxonomy" id="4460"/>
    <lineage>
        <taxon>Eukaryota</taxon>
        <taxon>Viridiplantae</taxon>
        <taxon>Streptophyta</taxon>
        <taxon>Embryophyta</taxon>
        <taxon>Tracheophyta</taxon>
        <taxon>Spermatophyta</taxon>
        <taxon>Magnoliopsida</taxon>
        <taxon>Liliopsida</taxon>
        <taxon>Araceae</taxon>
        <taxon>Aroideae</taxon>
        <taxon>Colocasieae</taxon>
        <taxon>Colocasia</taxon>
    </lineage>
</organism>
<dbReference type="PROSITE" id="PS51795">
    <property type="entry name" value="ZF_FLZ"/>
    <property type="match status" value="1"/>
</dbReference>
<evidence type="ECO:0000256" key="3">
    <source>
        <dbReference type="PROSITE-ProRule" id="PRU01131"/>
    </source>
</evidence>
<gene>
    <name evidence="6" type="ORF">Taro_028862</name>
</gene>
<evidence type="ECO:0000256" key="2">
    <source>
        <dbReference type="ARBA" id="ARBA00022723"/>
    </source>
</evidence>
<dbReference type="InterPro" id="IPR044533">
    <property type="entry name" value="FLZ1/2/3"/>
</dbReference>
<dbReference type="EMBL" id="NMUH01001885">
    <property type="protein sequence ID" value="MQL96188.1"/>
    <property type="molecule type" value="Genomic_DNA"/>
</dbReference>
<dbReference type="AlphaFoldDB" id="A0A843VIC8"/>
<proteinExistence type="inferred from homology"/>
<comment type="caution">
    <text evidence="6">The sequence shown here is derived from an EMBL/GenBank/DDBJ whole genome shotgun (WGS) entry which is preliminary data.</text>
</comment>
<keyword evidence="2" id="KW-0479">Metal-binding</keyword>
<keyword evidence="7" id="KW-1185">Reference proteome</keyword>
<feature type="domain" description="FLZ-type" evidence="5">
    <location>
        <begin position="50"/>
        <end position="94"/>
    </location>
</feature>
<name>A0A843VIC8_COLES</name>
<accession>A0A843VIC8</accession>
<dbReference type="PANTHER" id="PTHR46057:SF9">
    <property type="entry name" value="FCS-LIKE ZINC FINGER 1"/>
    <property type="match status" value="1"/>
</dbReference>
<evidence type="ECO:0000259" key="5">
    <source>
        <dbReference type="PROSITE" id="PS51795"/>
    </source>
</evidence>
<dbReference type="OrthoDB" id="1916924at2759"/>
<dbReference type="Proteomes" id="UP000652761">
    <property type="component" value="Unassembled WGS sequence"/>
</dbReference>
<evidence type="ECO:0000313" key="6">
    <source>
        <dbReference type="EMBL" id="MQL96188.1"/>
    </source>
</evidence>
<protein>
    <recommendedName>
        <fullName evidence="5">FLZ-type domain-containing protein</fullName>
    </recommendedName>
</protein>
<dbReference type="GO" id="GO:0046872">
    <property type="term" value="F:metal ion binding"/>
    <property type="evidence" value="ECO:0007669"/>
    <property type="project" value="UniProtKB-KW"/>
</dbReference>
<comment type="similarity">
    <text evidence="1">Belongs to the FLZ family.</text>
</comment>